<dbReference type="Proteomes" id="UP000827092">
    <property type="component" value="Unassembled WGS sequence"/>
</dbReference>
<evidence type="ECO:0000313" key="2">
    <source>
        <dbReference type="Proteomes" id="UP000827092"/>
    </source>
</evidence>
<accession>A0AAV6VGG8</accession>
<sequence>MMRSRSHGIQSSSEITEYCNLDSHFTFSNSIMATPGPRLRILPVENSTLTDESVSPHTTVRRSTLHDALRGPRHGAISVRVPQKSLSIATWTKLSFLTLYGHPGVPDCATTSRKLHTNR</sequence>
<name>A0AAV6VGG8_9ARAC</name>
<comment type="caution">
    <text evidence="1">The sequence shown here is derived from an EMBL/GenBank/DDBJ whole genome shotgun (WGS) entry which is preliminary data.</text>
</comment>
<dbReference type="AlphaFoldDB" id="A0AAV6VGG8"/>
<gene>
    <name evidence="1" type="ORF">JTE90_002995</name>
</gene>
<proteinExistence type="predicted"/>
<reference evidence="1 2" key="1">
    <citation type="journal article" date="2022" name="Nat. Ecol. Evol.">
        <title>A masculinizing supergene underlies an exaggerated male reproductive morph in a spider.</title>
        <authorList>
            <person name="Hendrickx F."/>
            <person name="De Corte Z."/>
            <person name="Sonet G."/>
            <person name="Van Belleghem S.M."/>
            <person name="Kostlbacher S."/>
            <person name="Vangestel C."/>
        </authorList>
    </citation>
    <scope>NUCLEOTIDE SEQUENCE [LARGE SCALE GENOMIC DNA]</scope>
    <source>
        <strain evidence="1">W744_W776</strain>
    </source>
</reference>
<protein>
    <submittedName>
        <fullName evidence="1">Uncharacterized protein</fullName>
    </submittedName>
</protein>
<organism evidence="1 2">
    <name type="scientific">Oedothorax gibbosus</name>
    <dbReference type="NCBI Taxonomy" id="931172"/>
    <lineage>
        <taxon>Eukaryota</taxon>
        <taxon>Metazoa</taxon>
        <taxon>Ecdysozoa</taxon>
        <taxon>Arthropoda</taxon>
        <taxon>Chelicerata</taxon>
        <taxon>Arachnida</taxon>
        <taxon>Araneae</taxon>
        <taxon>Araneomorphae</taxon>
        <taxon>Entelegynae</taxon>
        <taxon>Araneoidea</taxon>
        <taxon>Linyphiidae</taxon>
        <taxon>Erigoninae</taxon>
        <taxon>Oedothorax</taxon>
    </lineage>
</organism>
<evidence type="ECO:0000313" key="1">
    <source>
        <dbReference type="EMBL" id="KAG8195734.1"/>
    </source>
</evidence>
<keyword evidence="2" id="KW-1185">Reference proteome</keyword>
<dbReference type="EMBL" id="JAFNEN010000080">
    <property type="protein sequence ID" value="KAG8195734.1"/>
    <property type="molecule type" value="Genomic_DNA"/>
</dbReference>